<sequence length="296" mass="31640">MRRANTFLLAGLLLGAVIAFLVTEAQPYRQVVTAAAPADGSGVISATTDSSTPGSSPVPKASTGSAAPQQGADLKTELPALVPQGHVSVVVYDRRNGTTPVSLDAHRHYTSASLVKLMIAFDALDRGTSPATVREMLSRSDDDLASKLWVAGGETHIVREAVSEMGLAETTPPEDPGRWGDTEITAADITRVYRYLMDRAPAQQRETILRALRGATENGADGFRQYFGIPDALGDASWAVKQGWSCCNPGRILHTSGLVKDDRYLVTVLTENPRSVGYETAEAQVTEVVKHLPGIR</sequence>
<dbReference type="Proteomes" id="UP001595764">
    <property type="component" value="Unassembled WGS sequence"/>
</dbReference>
<evidence type="ECO:0008006" key="4">
    <source>
        <dbReference type="Google" id="ProtNLM"/>
    </source>
</evidence>
<dbReference type="SUPFAM" id="SSF56601">
    <property type="entry name" value="beta-lactamase/transpeptidase-like"/>
    <property type="match status" value="1"/>
</dbReference>
<protein>
    <recommendedName>
        <fullName evidence="4">Beta-lactamase class A</fullName>
    </recommendedName>
</protein>
<reference evidence="3" key="1">
    <citation type="journal article" date="2019" name="Int. J. Syst. Evol. Microbiol.">
        <title>The Global Catalogue of Microorganisms (GCM) 10K type strain sequencing project: providing services to taxonomists for standard genome sequencing and annotation.</title>
        <authorList>
            <consortium name="The Broad Institute Genomics Platform"/>
            <consortium name="The Broad Institute Genome Sequencing Center for Infectious Disease"/>
            <person name="Wu L."/>
            <person name="Ma J."/>
        </authorList>
    </citation>
    <scope>NUCLEOTIDE SEQUENCE [LARGE SCALE GENOMIC DNA]</scope>
    <source>
        <strain evidence="3">CGMCC 4.7682</strain>
    </source>
</reference>
<dbReference type="InterPro" id="IPR012338">
    <property type="entry name" value="Beta-lactam/transpept-like"/>
</dbReference>
<name>A0ABV7QLL0_9PSEU</name>
<dbReference type="EMBL" id="JBHRWI010000027">
    <property type="protein sequence ID" value="MFC3513178.1"/>
    <property type="molecule type" value="Genomic_DNA"/>
</dbReference>
<feature type="compositionally biased region" description="Polar residues" evidence="1">
    <location>
        <begin position="44"/>
        <end position="55"/>
    </location>
</feature>
<keyword evidence="3" id="KW-1185">Reference proteome</keyword>
<organism evidence="2 3">
    <name type="scientific">Amycolatopsis halotolerans</name>
    <dbReference type="NCBI Taxonomy" id="330083"/>
    <lineage>
        <taxon>Bacteria</taxon>
        <taxon>Bacillati</taxon>
        <taxon>Actinomycetota</taxon>
        <taxon>Actinomycetes</taxon>
        <taxon>Pseudonocardiales</taxon>
        <taxon>Pseudonocardiaceae</taxon>
        <taxon>Amycolatopsis</taxon>
    </lineage>
</organism>
<comment type="caution">
    <text evidence="2">The sequence shown here is derived from an EMBL/GenBank/DDBJ whole genome shotgun (WGS) entry which is preliminary data.</text>
</comment>
<feature type="region of interest" description="Disordered" evidence="1">
    <location>
        <begin position="40"/>
        <end position="70"/>
    </location>
</feature>
<evidence type="ECO:0000313" key="3">
    <source>
        <dbReference type="Proteomes" id="UP001595764"/>
    </source>
</evidence>
<evidence type="ECO:0000313" key="2">
    <source>
        <dbReference type="EMBL" id="MFC3513178.1"/>
    </source>
</evidence>
<gene>
    <name evidence="2" type="ORF">ACFORO_23620</name>
</gene>
<dbReference type="PANTHER" id="PTHR35333:SF3">
    <property type="entry name" value="BETA-LACTAMASE-TYPE TRANSPEPTIDASE FOLD CONTAINING PROTEIN"/>
    <property type="match status" value="1"/>
</dbReference>
<proteinExistence type="predicted"/>
<evidence type="ECO:0000256" key="1">
    <source>
        <dbReference type="SAM" id="MobiDB-lite"/>
    </source>
</evidence>
<dbReference type="InterPro" id="IPR000871">
    <property type="entry name" value="Beta-lactam_class-A"/>
</dbReference>
<dbReference type="Gene3D" id="3.40.710.10">
    <property type="entry name" value="DD-peptidase/beta-lactamase superfamily"/>
    <property type="match status" value="1"/>
</dbReference>
<dbReference type="PANTHER" id="PTHR35333">
    <property type="entry name" value="BETA-LACTAMASE"/>
    <property type="match status" value="1"/>
</dbReference>
<accession>A0ABV7QLL0</accession>
<dbReference type="RefSeq" id="WP_377868764.1">
    <property type="nucleotide sequence ID" value="NZ_JBHMAY010000008.1"/>
</dbReference>